<dbReference type="PANTHER" id="PTHR30483">
    <property type="entry name" value="LEUCINE-SPECIFIC-BINDING PROTEIN"/>
    <property type="match status" value="1"/>
</dbReference>
<dbReference type="InterPro" id="IPR028082">
    <property type="entry name" value="Peripla_BP_I"/>
</dbReference>
<dbReference type="AlphaFoldDB" id="A0A2T4UET6"/>
<dbReference type="InterPro" id="IPR051010">
    <property type="entry name" value="BCAA_transport"/>
</dbReference>
<dbReference type="InterPro" id="IPR028081">
    <property type="entry name" value="Leu-bd"/>
</dbReference>
<protein>
    <recommendedName>
        <fullName evidence="4">Leucine-binding protein domain-containing protein</fullName>
    </recommendedName>
</protein>
<feature type="compositionally biased region" description="Polar residues" evidence="3">
    <location>
        <begin position="49"/>
        <end position="60"/>
    </location>
</feature>
<name>A0A2T4UET6_9ACTN</name>
<evidence type="ECO:0000313" key="5">
    <source>
        <dbReference type="EMBL" id="PTL56232.1"/>
    </source>
</evidence>
<dbReference type="CDD" id="cd06342">
    <property type="entry name" value="PBP1_ABC_LIVBP-like"/>
    <property type="match status" value="1"/>
</dbReference>
<dbReference type="PANTHER" id="PTHR30483:SF6">
    <property type="entry name" value="PERIPLASMIC BINDING PROTEIN OF ABC TRANSPORTER FOR NATURAL AMINO ACIDS"/>
    <property type="match status" value="1"/>
</dbReference>
<reference evidence="5 6" key="1">
    <citation type="submission" date="2018-03" db="EMBL/GenBank/DDBJ databases">
        <title>Aquarubrobacter algicola gen. nov., sp. nov., a novel actinobacterium isolated from shallow eutrophic lake during the end of cyanobacterial harmful algal blooms.</title>
        <authorList>
            <person name="Chun S.J."/>
        </authorList>
    </citation>
    <scope>NUCLEOTIDE SEQUENCE [LARGE SCALE GENOMIC DNA]</scope>
    <source>
        <strain evidence="5 6">Seoho-28</strain>
    </source>
</reference>
<evidence type="ECO:0000256" key="3">
    <source>
        <dbReference type="SAM" id="MobiDB-lite"/>
    </source>
</evidence>
<dbReference type="SUPFAM" id="SSF53822">
    <property type="entry name" value="Periplasmic binding protein-like I"/>
    <property type="match status" value="1"/>
</dbReference>
<comment type="caution">
    <text evidence="5">The sequence shown here is derived from an EMBL/GenBank/DDBJ whole genome shotgun (WGS) entry which is preliminary data.</text>
</comment>
<evidence type="ECO:0000256" key="2">
    <source>
        <dbReference type="ARBA" id="ARBA00022729"/>
    </source>
</evidence>
<gene>
    <name evidence="5" type="ORF">C7Y72_14720</name>
</gene>
<organism evidence="5 6">
    <name type="scientific">Paraconexibacter algicola</name>
    <dbReference type="NCBI Taxonomy" id="2133960"/>
    <lineage>
        <taxon>Bacteria</taxon>
        <taxon>Bacillati</taxon>
        <taxon>Actinomycetota</taxon>
        <taxon>Thermoleophilia</taxon>
        <taxon>Solirubrobacterales</taxon>
        <taxon>Paraconexibacteraceae</taxon>
        <taxon>Paraconexibacter</taxon>
    </lineage>
</organism>
<dbReference type="Gene3D" id="3.40.50.2300">
    <property type="match status" value="2"/>
</dbReference>
<feature type="domain" description="Leucine-binding protein" evidence="4">
    <location>
        <begin position="64"/>
        <end position="414"/>
    </location>
</feature>
<accession>A0A2T4UET6</accession>
<dbReference type="Proteomes" id="UP000240739">
    <property type="component" value="Unassembled WGS sequence"/>
</dbReference>
<comment type="similarity">
    <text evidence="1">Belongs to the leucine-binding protein family.</text>
</comment>
<evidence type="ECO:0000256" key="1">
    <source>
        <dbReference type="ARBA" id="ARBA00010062"/>
    </source>
</evidence>
<dbReference type="EMBL" id="PYYB01000002">
    <property type="protein sequence ID" value="PTL56232.1"/>
    <property type="molecule type" value="Genomic_DNA"/>
</dbReference>
<keyword evidence="2" id="KW-0732">Signal</keyword>
<proteinExistence type="inferred from homology"/>
<keyword evidence="6" id="KW-1185">Reference proteome</keyword>
<dbReference type="Pfam" id="PF13458">
    <property type="entry name" value="Peripla_BP_6"/>
    <property type="match status" value="1"/>
</dbReference>
<sequence length="429" mass="44788">MPSEASPRPGLSAGRERPSVLRRTLAVLAVGAGAVGLVACGGSDDEPNRGTSTGSDSLTVYSSLPLTGEAGERAASVSRGEKLALLEAGGRVGGFTVKYVGTDDGSTDGPGSDPEKVIANAQTAARDKTAIAFLGGLDGASSAVSIPVLNQATVPQVSPLASYTGLTQADGAAKGEPDKYYPSGRRTFARVVPDDAAHADAAAGLLAERECTSLFVLHDRSLDGRGIADAVTLAAPRQELKIAKTEDVDLDRDVADDEAERLLESGADCLFYGGEVDRRAVALLRVLGTRAPSVRLFATGAPQAEVVARLGAVAQRLVLTSPELDAENLPASGRAFLRTYRERYGREPDPAAIYGYEAMKLVLLGIEAAGERGNDRQAVIDAILDVRDRRSALGTYSITRTGDTTLDRFAVRRLDGERLVVDAVLPSGD</sequence>
<evidence type="ECO:0000259" key="4">
    <source>
        <dbReference type="Pfam" id="PF13458"/>
    </source>
</evidence>
<feature type="region of interest" description="Disordered" evidence="3">
    <location>
        <begin position="39"/>
        <end position="60"/>
    </location>
</feature>
<evidence type="ECO:0000313" key="6">
    <source>
        <dbReference type="Proteomes" id="UP000240739"/>
    </source>
</evidence>